<evidence type="ECO:0000313" key="10">
    <source>
        <dbReference type="Proteomes" id="UP000284417"/>
    </source>
</evidence>
<evidence type="ECO:0000259" key="7">
    <source>
        <dbReference type="Pfam" id="PF07980"/>
    </source>
</evidence>
<dbReference type="SUPFAM" id="SSF48452">
    <property type="entry name" value="TPR-like"/>
    <property type="match status" value="1"/>
</dbReference>
<protein>
    <submittedName>
        <fullName evidence="9">RagB/SusD family nutrient uptake outer membrane protein</fullName>
    </submittedName>
</protein>
<dbReference type="Pfam" id="PF14322">
    <property type="entry name" value="SusD-like_3"/>
    <property type="match status" value="1"/>
</dbReference>
<dbReference type="RefSeq" id="WP_118408702.1">
    <property type="nucleotide sequence ID" value="NZ_AP031409.1"/>
</dbReference>
<keyword evidence="4 6" id="KW-0472">Membrane</keyword>
<dbReference type="Pfam" id="PF07980">
    <property type="entry name" value="SusD_RagB"/>
    <property type="match status" value="1"/>
</dbReference>
<proteinExistence type="inferred from homology"/>
<name>A0A415HF25_9BACE</name>
<evidence type="ECO:0000256" key="3">
    <source>
        <dbReference type="ARBA" id="ARBA00022729"/>
    </source>
</evidence>
<dbReference type="InterPro" id="IPR011990">
    <property type="entry name" value="TPR-like_helical_dom_sf"/>
</dbReference>
<accession>A0A415HF25</accession>
<reference evidence="9 10" key="1">
    <citation type="submission" date="2018-08" db="EMBL/GenBank/DDBJ databases">
        <title>A genome reference for cultivated species of the human gut microbiota.</title>
        <authorList>
            <person name="Zou Y."/>
            <person name="Xue W."/>
            <person name="Luo G."/>
        </authorList>
    </citation>
    <scope>NUCLEOTIDE SEQUENCE [LARGE SCALE GENOMIC DNA]</scope>
    <source>
        <strain evidence="9 10">AF39-6AC</strain>
    </source>
</reference>
<evidence type="ECO:0000259" key="8">
    <source>
        <dbReference type="Pfam" id="PF14322"/>
    </source>
</evidence>
<evidence type="ECO:0000256" key="6">
    <source>
        <dbReference type="SAM" id="Phobius"/>
    </source>
</evidence>
<dbReference type="EMBL" id="QROC01000039">
    <property type="protein sequence ID" value="RHK90761.1"/>
    <property type="molecule type" value="Genomic_DNA"/>
</dbReference>
<keyword evidence="6" id="KW-0812">Transmembrane</keyword>
<evidence type="ECO:0000256" key="5">
    <source>
        <dbReference type="ARBA" id="ARBA00023237"/>
    </source>
</evidence>
<evidence type="ECO:0000313" key="9">
    <source>
        <dbReference type="EMBL" id="RHK90761.1"/>
    </source>
</evidence>
<evidence type="ECO:0000256" key="2">
    <source>
        <dbReference type="ARBA" id="ARBA00006275"/>
    </source>
</evidence>
<dbReference type="Proteomes" id="UP000284417">
    <property type="component" value="Unassembled WGS sequence"/>
</dbReference>
<dbReference type="InterPro" id="IPR033985">
    <property type="entry name" value="SusD-like_N"/>
</dbReference>
<feature type="transmembrane region" description="Helical" evidence="6">
    <location>
        <begin position="62"/>
        <end position="80"/>
    </location>
</feature>
<dbReference type="InterPro" id="IPR012944">
    <property type="entry name" value="SusD_RagB_dom"/>
</dbReference>
<evidence type="ECO:0000256" key="1">
    <source>
        <dbReference type="ARBA" id="ARBA00004442"/>
    </source>
</evidence>
<sequence length="605" mass="69646">MEEERMKRYMKNRNQFLQKVELFIQSRQQLSQKSESLLQSKTELVQNTEPILRRVERLSKQIIYPSRILLFFLVTSLTLFSCDKFLQENPKDKLPEEDVYNTISEVYLNAVASLYTYVGGYSDSQGLQGTGRGVYDLNTFTSDEAIIPTRGGDWYDGGFWQGLYLHDWGVENDAIQATWEYLYKVVMLSNKSLERIDKFAETHSDAVLPAYRAEVQAMRAMYYYYLMDLFGRIPLVQSSSVAMKDVVQSERKTVFEFVFKELQEAAPLLSDAHSNQSGPYYGRITRPVVTFLLAKLALNSEVYTDNDWTDGQRPDGKNIKFSVNGNELNAWETVIYYCDQLKTLGYNELESKYETNFSIFNESSIENIFTIPMNKTLYTNQMQYLFRSRHYNHAKAYGLSGENGPSATIEALETFGYETAEQDPRFDICYFAGVVHDLKGNIIKLDDGTVLEYLPWKVALDITDTPYEQTAGARMKKYEVDPTATKDGKLMENDIVLFRYADALLMKSEAKVRNGASGDEELNEVRSRVNASSRTATLENILAERQLELAWEGWRRQDLVRFGKFTRAYSSRPQLPDEGNGYTTVFPIPEKIRVMNTKLKQNPGY</sequence>
<dbReference type="AlphaFoldDB" id="A0A415HF25"/>
<comment type="subcellular location">
    <subcellularLocation>
        <location evidence="1">Cell outer membrane</location>
    </subcellularLocation>
</comment>
<gene>
    <name evidence="9" type="ORF">DW042_21270</name>
</gene>
<dbReference type="Gene3D" id="1.25.40.390">
    <property type="match status" value="1"/>
</dbReference>
<keyword evidence="6" id="KW-1133">Transmembrane helix</keyword>
<keyword evidence="3" id="KW-0732">Signal</keyword>
<comment type="similarity">
    <text evidence="2">Belongs to the SusD family.</text>
</comment>
<organism evidence="9 10">
    <name type="scientific">Bacteroides xylanisolvens</name>
    <dbReference type="NCBI Taxonomy" id="371601"/>
    <lineage>
        <taxon>Bacteria</taxon>
        <taxon>Pseudomonadati</taxon>
        <taxon>Bacteroidota</taxon>
        <taxon>Bacteroidia</taxon>
        <taxon>Bacteroidales</taxon>
        <taxon>Bacteroidaceae</taxon>
        <taxon>Bacteroides</taxon>
    </lineage>
</organism>
<keyword evidence="5" id="KW-0998">Cell outer membrane</keyword>
<dbReference type="GO" id="GO:0009279">
    <property type="term" value="C:cell outer membrane"/>
    <property type="evidence" value="ECO:0007669"/>
    <property type="project" value="UniProtKB-SubCell"/>
</dbReference>
<comment type="caution">
    <text evidence="9">The sequence shown here is derived from an EMBL/GenBank/DDBJ whole genome shotgun (WGS) entry which is preliminary data.</text>
</comment>
<feature type="domain" description="RagB/SusD" evidence="7">
    <location>
        <begin position="397"/>
        <end position="605"/>
    </location>
</feature>
<evidence type="ECO:0000256" key="4">
    <source>
        <dbReference type="ARBA" id="ARBA00023136"/>
    </source>
</evidence>
<feature type="domain" description="SusD-like N-terminal" evidence="8">
    <location>
        <begin position="161"/>
        <end position="275"/>
    </location>
</feature>